<evidence type="ECO:0000259" key="1">
    <source>
        <dbReference type="Pfam" id="PF07859"/>
    </source>
</evidence>
<dbReference type="PANTHER" id="PTHR23024">
    <property type="entry name" value="ARYLACETAMIDE DEACETYLASE"/>
    <property type="match status" value="1"/>
</dbReference>
<dbReference type="Gene3D" id="3.40.50.1820">
    <property type="entry name" value="alpha/beta hydrolase"/>
    <property type="match status" value="1"/>
</dbReference>
<accession>A0AAE0M892</accession>
<keyword evidence="3" id="KW-1185">Reference proteome</keyword>
<comment type="caution">
    <text evidence="2">The sequence shown here is derived from an EMBL/GenBank/DDBJ whole genome shotgun (WGS) entry which is preliminary data.</text>
</comment>
<dbReference type="InterPro" id="IPR029058">
    <property type="entry name" value="AB_hydrolase_fold"/>
</dbReference>
<reference evidence="2" key="1">
    <citation type="journal article" date="2023" name="Mol. Phylogenet. Evol.">
        <title>Genome-scale phylogeny and comparative genomics of the fungal order Sordariales.</title>
        <authorList>
            <person name="Hensen N."/>
            <person name="Bonometti L."/>
            <person name="Westerberg I."/>
            <person name="Brannstrom I.O."/>
            <person name="Guillou S."/>
            <person name="Cros-Aarteil S."/>
            <person name="Calhoun S."/>
            <person name="Haridas S."/>
            <person name="Kuo A."/>
            <person name="Mondo S."/>
            <person name="Pangilinan J."/>
            <person name="Riley R."/>
            <person name="LaButti K."/>
            <person name="Andreopoulos B."/>
            <person name="Lipzen A."/>
            <person name="Chen C."/>
            <person name="Yan M."/>
            <person name="Daum C."/>
            <person name="Ng V."/>
            <person name="Clum A."/>
            <person name="Steindorff A."/>
            <person name="Ohm R.A."/>
            <person name="Martin F."/>
            <person name="Silar P."/>
            <person name="Natvig D.O."/>
            <person name="Lalanne C."/>
            <person name="Gautier V."/>
            <person name="Ament-Velasquez S.L."/>
            <person name="Kruys A."/>
            <person name="Hutchinson M.I."/>
            <person name="Powell A.J."/>
            <person name="Barry K."/>
            <person name="Miller A.N."/>
            <person name="Grigoriev I.V."/>
            <person name="Debuchy R."/>
            <person name="Gladieux P."/>
            <person name="Hiltunen Thoren M."/>
            <person name="Johannesson H."/>
        </authorList>
    </citation>
    <scope>NUCLEOTIDE SEQUENCE</scope>
    <source>
        <strain evidence="2">CBS 118394</strain>
    </source>
</reference>
<dbReference type="Proteomes" id="UP001283341">
    <property type="component" value="Unassembled WGS sequence"/>
</dbReference>
<feature type="domain" description="Alpha/beta hydrolase fold-3" evidence="1">
    <location>
        <begin position="93"/>
        <end position="151"/>
    </location>
</feature>
<dbReference type="InterPro" id="IPR050466">
    <property type="entry name" value="Carboxylest/Gibb_receptor"/>
</dbReference>
<proteinExistence type="predicted"/>
<dbReference type="PANTHER" id="PTHR23024:SF242">
    <property type="entry name" value="ALPHA_BETA HYDROLASE FOLD-3 DOMAIN-CONTAINING PROTEIN-RELATED"/>
    <property type="match status" value="1"/>
</dbReference>
<evidence type="ECO:0000313" key="3">
    <source>
        <dbReference type="Proteomes" id="UP001283341"/>
    </source>
</evidence>
<evidence type="ECO:0000313" key="2">
    <source>
        <dbReference type="EMBL" id="KAK3322982.1"/>
    </source>
</evidence>
<gene>
    <name evidence="2" type="ORF">B0H66DRAFT_555613</name>
</gene>
<dbReference type="AlphaFoldDB" id="A0AAE0M892"/>
<organism evidence="2 3">
    <name type="scientific">Apodospora peruviana</name>
    <dbReference type="NCBI Taxonomy" id="516989"/>
    <lineage>
        <taxon>Eukaryota</taxon>
        <taxon>Fungi</taxon>
        <taxon>Dikarya</taxon>
        <taxon>Ascomycota</taxon>
        <taxon>Pezizomycotina</taxon>
        <taxon>Sordariomycetes</taxon>
        <taxon>Sordariomycetidae</taxon>
        <taxon>Sordariales</taxon>
        <taxon>Lasiosphaeriaceae</taxon>
        <taxon>Apodospora</taxon>
    </lineage>
</organism>
<dbReference type="Pfam" id="PF07859">
    <property type="entry name" value="Abhydrolase_3"/>
    <property type="match status" value="1"/>
</dbReference>
<protein>
    <recommendedName>
        <fullName evidence="1">Alpha/beta hydrolase fold-3 domain-containing protein</fullName>
    </recommendedName>
</protein>
<dbReference type="SUPFAM" id="SSF53474">
    <property type="entry name" value="alpha/beta-Hydrolases"/>
    <property type="match status" value="1"/>
</dbReference>
<name>A0AAE0M892_9PEZI</name>
<dbReference type="EMBL" id="JAUEDM010000003">
    <property type="protein sequence ID" value="KAK3322982.1"/>
    <property type="molecule type" value="Genomic_DNA"/>
</dbReference>
<sequence length="168" mass="18528">MMATSRGARAIVTCLRLKLIAIALRFFIKVTSRKALKRDQLLADEIPIASQPVRIPAGGDPECPTHYIDVVLYYPTSLSLSSSLPATRRPILINWHGSGWVFPLLGSDALFLKRVARDCGMFVLDADYRKGPENPFPCALQDVEDVLHWAAVGSSKITSCSLDKSGWK</sequence>
<reference evidence="2" key="2">
    <citation type="submission" date="2023-06" db="EMBL/GenBank/DDBJ databases">
        <authorList>
            <consortium name="Lawrence Berkeley National Laboratory"/>
            <person name="Haridas S."/>
            <person name="Hensen N."/>
            <person name="Bonometti L."/>
            <person name="Westerberg I."/>
            <person name="Brannstrom I.O."/>
            <person name="Guillou S."/>
            <person name="Cros-Aarteil S."/>
            <person name="Calhoun S."/>
            <person name="Kuo A."/>
            <person name="Mondo S."/>
            <person name="Pangilinan J."/>
            <person name="Riley R."/>
            <person name="Labutti K."/>
            <person name="Andreopoulos B."/>
            <person name="Lipzen A."/>
            <person name="Chen C."/>
            <person name="Yanf M."/>
            <person name="Daum C."/>
            <person name="Ng V."/>
            <person name="Clum A."/>
            <person name="Steindorff A."/>
            <person name="Ohm R."/>
            <person name="Martin F."/>
            <person name="Silar P."/>
            <person name="Natvig D."/>
            <person name="Lalanne C."/>
            <person name="Gautier V."/>
            <person name="Ament-Velasquez S.L."/>
            <person name="Kruys A."/>
            <person name="Hutchinson M.I."/>
            <person name="Powell A.J."/>
            <person name="Barry K."/>
            <person name="Miller A.N."/>
            <person name="Grigoriev I.V."/>
            <person name="Debuchy R."/>
            <person name="Gladieux P."/>
            <person name="Thoren M.H."/>
            <person name="Johannesson H."/>
        </authorList>
    </citation>
    <scope>NUCLEOTIDE SEQUENCE</scope>
    <source>
        <strain evidence="2">CBS 118394</strain>
    </source>
</reference>
<dbReference type="InterPro" id="IPR013094">
    <property type="entry name" value="AB_hydrolase_3"/>
</dbReference>
<dbReference type="GO" id="GO:0016787">
    <property type="term" value="F:hydrolase activity"/>
    <property type="evidence" value="ECO:0007669"/>
    <property type="project" value="InterPro"/>
</dbReference>